<feature type="compositionally biased region" description="Acidic residues" evidence="2">
    <location>
        <begin position="48"/>
        <end position="58"/>
    </location>
</feature>
<sequence length="1096" mass="115037">MGDAFDDDEDRLMIDDVVEQGSVNATSTTRKNNSSCAQEGVYNTDSKEEGEIDDEEDAGGSNNATGSASGTAVTNLGTTNSQQNANSGNWSAVQQSHGFETLLNGGSKMVFGVEQHGDRNRSGNGHVQSSSSHSLSSGSQIPTTSNVVTTFQNVPCTSQASISETADNSANSGKQGEASLMGSHFKRSQDGARQRNKVKKAKEEACEVPARQSRNESSSNDLEKLILESHQRSLFSTSNNLTSYVPGSRIPKKKKLTNDDGEKEVANDSYSSNVADQSSSSSSSSAPTTAGLVEVASKRRKLNTRDRSTCVSSRSIQTSDSDVDVKEGMSYCLDFTVIGKVSNHLIFVSHWNGRDLYGVLGDGKPPMEQMYMSKRQVPNSSGGENGTESGTNGSHDRNGGTPSKQRSSSKRSNRSSSVCPVNGFSEKSSKKGLSGGAGRPASASTSELQSIASENVQDEETSRSPVSWLSAGGSDPLYGIGVGSIGSSSGLTQLKEACTSGMLSCPVAGCGYRFDTQAQMTLHRRSHFDRSGQRAIYMETVATQTLESDFPHNNEEINNDKKKDVKAEVLDVPADAPPDLMPASQVPLNKPLLSQINISTQEEKPVVSSNPGENPSTNLTSTEQQSIKRMFEIVHRPMDASGAAVSPVVKKGLRAGPDFKTSKGFETSLVSVDQSCASSSALDAIQKMVSGGVAQASSVTSAVASSLGGSRQDNAARQNVLPGVAANNCTKGISNGSKKPGSPFSDLSDDAPILAPEVNRFFSPTNFLKVVDKTSEAPLVTVKVQSSPATSGLLSPLSLSVSGDKGAENSHGVTNAEGTSIGLLCTNASAVTTALTSSATVANSPAEVATNAPLPSAPTEISKKAETKQPSSISSVVNTFPPISPFPQLDGNAFSQALRPPLGMPVGASGLQVASTSAGLLPQQPYIMMPFAMPTISSTPAVPTGKHKIHDLKTTGISNASKDSSPLVRMSPSMIASPGARPPSVGPSGGQSIKTNQQHNVGAGASNQRPSSSAPFMMGQPVSATQPANERNAANLNYLQQQQQAMFFQQYMNQMRFSTAFPGMMTPPTSVSMAHQAAYEQFAAMQQLGEEINEMF</sequence>
<dbReference type="SMART" id="SM00355">
    <property type="entry name" value="ZnF_C2H2"/>
    <property type="match status" value="1"/>
</dbReference>
<keyword evidence="1" id="KW-0863">Zinc-finger</keyword>
<evidence type="ECO:0000259" key="3">
    <source>
        <dbReference type="PROSITE" id="PS50157"/>
    </source>
</evidence>
<evidence type="ECO:0000256" key="2">
    <source>
        <dbReference type="SAM" id="MobiDB-lite"/>
    </source>
</evidence>
<feature type="compositionally biased region" description="Polar residues" evidence="2">
    <location>
        <begin position="990"/>
        <end position="1014"/>
    </location>
</feature>
<dbReference type="InterPro" id="IPR013087">
    <property type="entry name" value="Znf_C2H2_type"/>
</dbReference>
<dbReference type="PROSITE" id="PS50157">
    <property type="entry name" value="ZINC_FINGER_C2H2_2"/>
    <property type="match status" value="1"/>
</dbReference>
<name>A0A0N5AMY9_9BILA</name>
<dbReference type="PROSITE" id="PS00028">
    <property type="entry name" value="ZINC_FINGER_C2H2_1"/>
    <property type="match status" value="1"/>
</dbReference>
<dbReference type="GO" id="GO:0008270">
    <property type="term" value="F:zinc ion binding"/>
    <property type="evidence" value="ECO:0007669"/>
    <property type="project" value="UniProtKB-KW"/>
</dbReference>
<feature type="region of interest" description="Disordered" evidence="2">
    <location>
        <begin position="601"/>
        <end position="623"/>
    </location>
</feature>
<organism evidence="4 5">
    <name type="scientific">Syphacia muris</name>
    <dbReference type="NCBI Taxonomy" id="451379"/>
    <lineage>
        <taxon>Eukaryota</taxon>
        <taxon>Metazoa</taxon>
        <taxon>Ecdysozoa</taxon>
        <taxon>Nematoda</taxon>
        <taxon>Chromadorea</taxon>
        <taxon>Rhabditida</taxon>
        <taxon>Spirurina</taxon>
        <taxon>Oxyuridomorpha</taxon>
        <taxon>Oxyuroidea</taxon>
        <taxon>Oxyuridae</taxon>
        <taxon>Syphacia</taxon>
    </lineage>
</organism>
<evidence type="ECO:0000256" key="1">
    <source>
        <dbReference type="PROSITE-ProRule" id="PRU00042"/>
    </source>
</evidence>
<feature type="compositionally biased region" description="Polar residues" evidence="2">
    <location>
        <begin position="162"/>
        <end position="174"/>
    </location>
</feature>
<feature type="region of interest" description="Disordered" evidence="2">
    <location>
        <begin position="115"/>
        <end position="143"/>
    </location>
</feature>
<keyword evidence="1" id="KW-0479">Metal-binding</keyword>
<dbReference type="WBParaSite" id="SMUV_0000596301-mRNA-1">
    <property type="protein sequence ID" value="SMUV_0000596301-mRNA-1"/>
    <property type="gene ID" value="SMUV_0000596301"/>
</dbReference>
<feature type="compositionally biased region" description="Polar residues" evidence="2">
    <location>
        <begin position="21"/>
        <end position="44"/>
    </location>
</feature>
<feature type="region of interest" description="Disordered" evidence="2">
    <location>
        <begin position="162"/>
        <end position="221"/>
    </location>
</feature>
<dbReference type="Proteomes" id="UP000046393">
    <property type="component" value="Unplaced"/>
</dbReference>
<feature type="region of interest" description="Disordered" evidence="2">
    <location>
        <begin position="956"/>
        <end position="1023"/>
    </location>
</feature>
<proteinExistence type="predicted"/>
<feature type="region of interest" description="Disordered" evidence="2">
    <location>
        <begin position="849"/>
        <end position="870"/>
    </location>
</feature>
<feature type="compositionally biased region" description="Low complexity" evidence="2">
    <location>
        <begin position="59"/>
        <end position="72"/>
    </location>
</feature>
<accession>A0A0N5AMY9</accession>
<feature type="region of interest" description="Disordered" evidence="2">
    <location>
        <begin position="18"/>
        <end position="93"/>
    </location>
</feature>
<feature type="compositionally biased region" description="Low complexity" evidence="2">
    <location>
        <begin position="269"/>
        <end position="285"/>
    </location>
</feature>
<feature type="compositionally biased region" description="Low complexity" evidence="2">
    <location>
        <begin position="379"/>
        <end position="393"/>
    </location>
</feature>
<keyword evidence="1" id="KW-0862">Zinc</keyword>
<protein>
    <submittedName>
        <fullName evidence="5">C2H2-type domain-containing protein</fullName>
    </submittedName>
</protein>
<feature type="compositionally biased region" description="Polar residues" evidence="2">
    <location>
        <begin position="607"/>
        <end position="623"/>
    </location>
</feature>
<evidence type="ECO:0000313" key="5">
    <source>
        <dbReference type="WBParaSite" id="SMUV_0000596301-mRNA-1"/>
    </source>
</evidence>
<dbReference type="AlphaFoldDB" id="A0A0N5AMY9"/>
<feature type="compositionally biased region" description="Polar residues" evidence="2">
    <location>
        <begin position="73"/>
        <end position="93"/>
    </location>
</feature>
<feature type="compositionally biased region" description="Polar residues" evidence="2">
    <location>
        <begin position="442"/>
        <end position="455"/>
    </location>
</feature>
<feature type="compositionally biased region" description="Low complexity" evidence="2">
    <location>
        <begin position="122"/>
        <end position="140"/>
    </location>
</feature>
<evidence type="ECO:0000313" key="4">
    <source>
        <dbReference type="Proteomes" id="UP000046393"/>
    </source>
</evidence>
<feature type="domain" description="C2H2-type" evidence="3">
    <location>
        <begin position="503"/>
        <end position="532"/>
    </location>
</feature>
<feature type="region of interest" description="Disordered" evidence="2">
    <location>
        <begin position="376"/>
        <end position="471"/>
    </location>
</feature>
<keyword evidence="4" id="KW-1185">Reference proteome</keyword>
<feature type="compositionally biased region" description="Basic and acidic residues" evidence="2">
    <location>
        <begin position="256"/>
        <end position="266"/>
    </location>
</feature>
<feature type="region of interest" description="Disordered" evidence="2">
    <location>
        <begin position="238"/>
        <end position="292"/>
    </location>
</feature>
<reference evidence="5" key="1">
    <citation type="submission" date="2017-02" db="UniProtKB">
        <authorList>
            <consortium name="WormBaseParasite"/>
        </authorList>
    </citation>
    <scope>IDENTIFICATION</scope>
</reference>